<evidence type="ECO:0000313" key="2">
    <source>
        <dbReference type="EnsemblMetazoa" id="AALFPA23_022018.P32598"/>
    </source>
</evidence>
<organism evidence="2 3">
    <name type="scientific">Aedes albopictus</name>
    <name type="common">Asian tiger mosquito</name>
    <name type="synonym">Stegomyia albopicta</name>
    <dbReference type="NCBI Taxonomy" id="7160"/>
    <lineage>
        <taxon>Eukaryota</taxon>
        <taxon>Metazoa</taxon>
        <taxon>Ecdysozoa</taxon>
        <taxon>Arthropoda</taxon>
        <taxon>Hexapoda</taxon>
        <taxon>Insecta</taxon>
        <taxon>Pterygota</taxon>
        <taxon>Neoptera</taxon>
        <taxon>Endopterygota</taxon>
        <taxon>Diptera</taxon>
        <taxon>Nematocera</taxon>
        <taxon>Culicoidea</taxon>
        <taxon>Culicidae</taxon>
        <taxon>Culicinae</taxon>
        <taxon>Aedini</taxon>
        <taxon>Aedes</taxon>
        <taxon>Stegomyia</taxon>
    </lineage>
</organism>
<dbReference type="EnsemblMetazoa" id="AALFPA23_022018.R32598">
    <property type="protein sequence ID" value="AALFPA23_022018.P32598"/>
    <property type="gene ID" value="AALFPA23_022018"/>
</dbReference>
<proteinExistence type="predicted"/>
<accession>A0ABM1ZVC6</accession>
<reference evidence="2" key="2">
    <citation type="submission" date="2025-05" db="UniProtKB">
        <authorList>
            <consortium name="EnsemblMetazoa"/>
        </authorList>
    </citation>
    <scope>IDENTIFICATION</scope>
    <source>
        <strain evidence="2">Foshan</strain>
    </source>
</reference>
<sequence>MQPRCLRWNIWQCDIKYSPARCQDIIRRSPSRQPSRPPLERSSSKLGISDMKAFVVLSMALAIASCKVVEESSKKEKRGLFDGGHGGGDSYDFGGHGDEGGEDDVKHVTTITKKVPVPYPVEVEKQVPIEVKVPFKVEIEKKIPIVVEKKVPIYVEKKIPVHVDRPVPYKVEVKVPVIEKEYIEVPQPYEVYVEKKIPVYVPKPVYIEKPLPVTLLVKKTYKKGW</sequence>
<dbReference type="PANTHER" id="PTHR47771:SF12">
    <property type="entry name" value="HL02234P-RELATED"/>
    <property type="match status" value="1"/>
</dbReference>
<dbReference type="RefSeq" id="XP_029728584.2">
    <property type="nucleotide sequence ID" value="XM_029872724.2"/>
</dbReference>
<protein>
    <submittedName>
        <fullName evidence="2">Uncharacterized protein</fullName>
    </submittedName>
</protein>
<evidence type="ECO:0000313" key="3">
    <source>
        <dbReference type="Proteomes" id="UP000069940"/>
    </source>
</evidence>
<dbReference type="Proteomes" id="UP000069940">
    <property type="component" value="Unassembled WGS sequence"/>
</dbReference>
<dbReference type="GeneID" id="109397937"/>
<keyword evidence="3" id="KW-1185">Reference proteome</keyword>
<evidence type="ECO:0000256" key="1">
    <source>
        <dbReference type="SAM" id="MobiDB-lite"/>
    </source>
</evidence>
<name>A0ABM1ZVC6_AEDAL</name>
<dbReference type="PANTHER" id="PTHR47771">
    <property type="entry name" value="LD27203P-RELATED"/>
    <property type="match status" value="1"/>
</dbReference>
<reference evidence="3" key="1">
    <citation type="journal article" date="2015" name="Proc. Natl. Acad. Sci. U.S.A.">
        <title>Genome sequence of the Asian Tiger mosquito, Aedes albopictus, reveals insights into its biology, genetics, and evolution.</title>
        <authorList>
            <person name="Chen X.G."/>
            <person name="Jiang X."/>
            <person name="Gu J."/>
            <person name="Xu M."/>
            <person name="Wu Y."/>
            <person name="Deng Y."/>
            <person name="Zhang C."/>
            <person name="Bonizzoni M."/>
            <person name="Dermauw W."/>
            <person name="Vontas J."/>
            <person name="Armbruster P."/>
            <person name="Huang X."/>
            <person name="Yang Y."/>
            <person name="Zhang H."/>
            <person name="He W."/>
            <person name="Peng H."/>
            <person name="Liu Y."/>
            <person name="Wu K."/>
            <person name="Chen J."/>
            <person name="Lirakis M."/>
            <person name="Topalis P."/>
            <person name="Van Leeuwen T."/>
            <person name="Hall A.B."/>
            <person name="Jiang X."/>
            <person name="Thorpe C."/>
            <person name="Mueller R.L."/>
            <person name="Sun C."/>
            <person name="Waterhouse R.M."/>
            <person name="Yan G."/>
            <person name="Tu Z.J."/>
            <person name="Fang X."/>
            <person name="James A.A."/>
        </authorList>
    </citation>
    <scope>NUCLEOTIDE SEQUENCE [LARGE SCALE GENOMIC DNA]</scope>
    <source>
        <strain evidence="3">Foshan</strain>
    </source>
</reference>
<feature type="region of interest" description="Disordered" evidence="1">
    <location>
        <begin position="77"/>
        <end position="103"/>
    </location>
</feature>